<dbReference type="InterPro" id="IPR046867">
    <property type="entry name" value="AldOxase/xan_DH_MoCoBD2"/>
</dbReference>
<name>A0ABU8VZS4_9BURK</name>
<reference evidence="2 3" key="1">
    <citation type="submission" date="2024-03" db="EMBL/GenBank/DDBJ databases">
        <title>Novel species of the genus Variovorax.</title>
        <authorList>
            <person name="Liu Q."/>
            <person name="Xin Y.-H."/>
        </authorList>
    </citation>
    <scope>NUCLEOTIDE SEQUENCE [LARGE SCALE GENOMIC DNA]</scope>
    <source>
        <strain evidence="2 3">KACC 18501</strain>
    </source>
</reference>
<gene>
    <name evidence="2" type="ORF">WKW80_14955</name>
</gene>
<feature type="domain" description="Aldehyde oxidase/xanthine dehydrogenase a/b hammerhead" evidence="1">
    <location>
        <begin position="26"/>
        <end position="132"/>
    </location>
</feature>
<accession>A0ABU8VZS4</accession>
<organism evidence="2 3">
    <name type="scientific">Variovorax humicola</name>
    <dbReference type="NCBI Taxonomy" id="1769758"/>
    <lineage>
        <taxon>Bacteria</taxon>
        <taxon>Pseudomonadati</taxon>
        <taxon>Pseudomonadota</taxon>
        <taxon>Betaproteobacteria</taxon>
        <taxon>Burkholderiales</taxon>
        <taxon>Comamonadaceae</taxon>
        <taxon>Variovorax</taxon>
    </lineage>
</organism>
<dbReference type="SUPFAM" id="SSF56003">
    <property type="entry name" value="Molybdenum cofactor-binding domain"/>
    <property type="match status" value="1"/>
</dbReference>
<evidence type="ECO:0000259" key="1">
    <source>
        <dbReference type="SMART" id="SM01008"/>
    </source>
</evidence>
<dbReference type="InterPro" id="IPR016208">
    <property type="entry name" value="Ald_Oxase/xanthine_DH-like"/>
</dbReference>
<dbReference type="Pfam" id="PF02738">
    <property type="entry name" value="MoCoBD_1"/>
    <property type="match status" value="1"/>
</dbReference>
<sequence length="779" mass="82442">MKAAAAWDFSAVGLSLPQGESAEKLDGSAQYIADLARPGMLHGAILQSPHAHARIVSYDISEALALPGVRAIVTGDDISADHRMGAFIKDEPAMAKGKVRYVGEIVAAVAADTEAIARQATRLIRVDYKSLPPVLDPLTALEPASALVHENTASYVTHFDAGTSGNLCSRTELSQGDADAAWAGCDFVVENTFQTQAQAHLSMEPCGALAEVDAAGRVTLWSANQSVFRVQASVCESLGLPMTRLRCLTPRIGAGFGNKMEAHVQPVTVLLALKAKRPVKIILSREEDFESVRARHPFHIRMRTGARRDGTLVAREVELVLDGGAYGDDSPGVLGYALLMNCGPYRIPNVRAHGRVVYTNKLRFGAMRGFGVPQVTFASEQQLDELARLAGMDPVAFRRHNMLAPTDTWFGGQALTSNGLAECVDTVQRASGWSEKLARGGVAVGGRRRGMGVALSGHISGLLASGAIVRMLEDGSIVLNTGAVDIGQGSNTVLVQLCAEALRVPFERVAIASPDTDGSPYNWGTTASRVTYVTGNSVVKAAEEVVQKLKVHAAEMLEVSVERIELRLGGWLGPVGEERQVSFAEVSGRAHWARGGPIIGSHSWIFDKPTLDPKRAAALGLPFPQIGIFSFGALVVEVEVDETTGKVKVLGAWSACDVGRAINPLSVKGQIEGAFVQGMGYALTEEMVWDGGRLANPSLMDYKIPTFAELPATLQSFIVESGEPTGPFGAKSVGEIGINTVAAAIANAVSHALGGARVRSLPLTSERVLGAHLSASGQA</sequence>
<dbReference type="EMBL" id="JBBKZV010000007">
    <property type="protein sequence ID" value="MEJ8823319.1"/>
    <property type="molecule type" value="Genomic_DNA"/>
</dbReference>
<dbReference type="PANTHER" id="PTHR11908">
    <property type="entry name" value="XANTHINE DEHYDROGENASE"/>
    <property type="match status" value="1"/>
</dbReference>
<dbReference type="SMART" id="SM01008">
    <property type="entry name" value="Ald_Xan_dh_C"/>
    <property type="match status" value="1"/>
</dbReference>
<comment type="caution">
    <text evidence="2">The sequence shown here is derived from an EMBL/GenBank/DDBJ whole genome shotgun (WGS) entry which is preliminary data.</text>
</comment>
<keyword evidence="3" id="KW-1185">Reference proteome</keyword>
<dbReference type="Pfam" id="PF01315">
    <property type="entry name" value="Ald_Xan_dh_C"/>
    <property type="match status" value="1"/>
</dbReference>
<proteinExistence type="predicted"/>
<dbReference type="InterPro" id="IPR036856">
    <property type="entry name" value="Ald_Oxase/Xan_DH_a/b_sf"/>
</dbReference>
<dbReference type="Proteomes" id="UP001363010">
    <property type="component" value="Unassembled WGS sequence"/>
</dbReference>
<dbReference type="RefSeq" id="WP_340364353.1">
    <property type="nucleotide sequence ID" value="NZ_JBBKZV010000007.1"/>
</dbReference>
<dbReference type="PANTHER" id="PTHR11908:SF157">
    <property type="entry name" value="XANTHINE DEHYDROGENASE SUBUNIT D-RELATED"/>
    <property type="match status" value="1"/>
</dbReference>
<dbReference type="Gene3D" id="3.30.365.10">
    <property type="entry name" value="Aldehyde oxidase/xanthine dehydrogenase, molybdopterin binding domain"/>
    <property type="match status" value="4"/>
</dbReference>
<dbReference type="InterPro" id="IPR000674">
    <property type="entry name" value="Ald_Oxase/Xan_DH_a/b"/>
</dbReference>
<dbReference type="Pfam" id="PF20256">
    <property type="entry name" value="MoCoBD_2"/>
    <property type="match status" value="1"/>
</dbReference>
<evidence type="ECO:0000313" key="3">
    <source>
        <dbReference type="Proteomes" id="UP001363010"/>
    </source>
</evidence>
<dbReference type="InterPro" id="IPR037165">
    <property type="entry name" value="AldOxase/xan_DH_Mopterin-bd_sf"/>
</dbReference>
<protein>
    <submittedName>
        <fullName evidence="2">Xanthine dehydrogenase family protein molybdopterin-binding subunit</fullName>
    </submittedName>
</protein>
<dbReference type="SUPFAM" id="SSF54665">
    <property type="entry name" value="CO dehydrogenase molybdoprotein N-domain-like"/>
    <property type="match status" value="1"/>
</dbReference>
<dbReference type="Gene3D" id="3.90.1170.50">
    <property type="entry name" value="Aldehyde oxidase/xanthine dehydrogenase, a/b hammerhead"/>
    <property type="match status" value="1"/>
</dbReference>
<dbReference type="InterPro" id="IPR008274">
    <property type="entry name" value="AldOxase/xan_DH_MoCoBD1"/>
</dbReference>
<evidence type="ECO:0000313" key="2">
    <source>
        <dbReference type="EMBL" id="MEJ8823319.1"/>
    </source>
</evidence>